<dbReference type="InterPro" id="IPR036087">
    <property type="entry name" value="Nict_dMeBzImd_PRibTrfase_sf"/>
</dbReference>
<evidence type="ECO:0000256" key="6">
    <source>
        <dbReference type="ARBA" id="ARBA00022676"/>
    </source>
</evidence>
<evidence type="ECO:0000256" key="2">
    <source>
        <dbReference type="ARBA" id="ARBA00007110"/>
    </source>
</evidence>
<dbReference type="CDD" id="cd02439">
    <property type="entry name" value="DMB-PRT_CobT"/>
    <property type="match status" value="1"/>
</dbReference>
<dbReference type="InterPro" id="IPR003200">
    <property type="entry name" value="Nict_dMeBzImd_PRibTrfase"/>
</dbReference>
<evidence type="ECO:0000256" key="1">
    <source>
        <dbReference type="ARBA" id="ARBA00005049"/>
    </source>
</evidence>
<dbReference type="EMBL" id="FQUZ01000021">
    <property type="protein sequence ID" value="SHF40480.1"/>
    <property type="molecule type" value="Genomic_DNA"/>
</dbReference>
<keyword evidence="7 10" id="KW-0808">Transferase</keyword>
<dbReference type="PANTHER" id="PTHR43463">
    <property type="entry name" value="NICOTINATE-NUCLEOTIDE--DIMETHYLBENZIMIDAZOLE PHOSPHORIBOSYLTRANSFERASE"/>
    <property type="match status" value="1"/>
</dbReference>
<evidence type="ECO:0000256" key="5">
    <source>
        <dbReference type="ARBA" id="ARBA00022573"/>
    </source>
</evidence>
<dbReference type="NCBIfam" id="TIGR03160">
    <property type="entry name" value="cobT_DBIPRT"/>
    <property type="match status" value="1"/>
</dbReference>
<keyword evidence="12" id="KW-1185">Reference proteome</keyword>
<evidence type="ECO:0000256" key="4">
    <source>
        <dbReference type="ARBA" id="ARBA00015486"/>
    </source>
</evidence>
<sequence>MTASIPSPLADVLARIVAPGTPALADALQHLLDHKTKPVGSLGRLEPLARQIGGILGTTEPRLEAPQMLLFAADHGLARQGVSAYGQEVSWQMAQNILHGGAAISVLTRQHGIGLTLIDCGIAQPLPAHPQLRSAKVLPDGSADASEQPAMTLPQCLQAIEVGREAVRHAPGNAILLGELGIGNTSAAALLLARLENLPIEDCTGAGTGMHGAAWEHKVAVLRQVLHTHAAVTEPLDVLAALGGLELAAMVGAVLQAALEQRVIVVDGFVTSAAVLVAARLQAQVLGYCVFSHLSHEQGHRLMLQALQASPLLQMDLRLGEGSGAALAWPLLESACRILCEMASFASAGVSTARTAV</sequence>
<dbReference type="STRING" id="1122156.SAMN02745117_01881"/>
<keyword evidence="6 10" id="KW-0328">Glycosyltransferase</keyword>
<dbReference type="OrthoDB" id="9781491at2"/>
<reference evidence="11 12" key="1">
    <citation type="submission" date="2016-11" db="EMBL/GenBank/DDBJ databases">
        <authorList>
            <person name="Jaros S."/>
            <person name="Januszkiewicz K."/>
            <person name="Wedrychowicz H."/>
        </authorList>
    </citation>
    <scope>NUCLEOTIDE SEQUENCE [LARGE SCALE GENOMIC DNA]</scope>
    <source>
        <strain evidence="11 12">DSM 16112</strain>
    </source>
</reference>
<dbReference type="EC" id="2.4.2.21" evidence="3 10"/>
<dbReference type="HAMAP" id="MF_00230">
    <property type="entry name" value="CobT"/>
    <property type="match status" value="1"/>
</dbReference>
<dbReference type="SUPFAM" id="SSF52733">
    <property type="entry name" value="Nicotinate mononucleotide:5,6-dimethylbenzimidazole phosphoribosyltransferase (CobT)"/>
    <property type="match status" value="1"/>
</dbReference>
<dbReference type="NCBIfam" id="NF000996">
    <property type="entry name" value="PRK00105.1"/>
    <property type="match status" value="1"/>
</dbReference>
<dbReference type="Gene3D" id="3.40.50.10210">
    <property type="match status" value="1"/>
</dbReference>
<organism evidence="11 12">
    <name type="scientific">Lampropedia hyalina DSM 16112</name>
    <dbReference type="NCBI Taxonomy" id="1122156"/>
    <lineage>
        <taxon>Bacteria</taxon>
        <taxon>Pseudomonadati</taxon>
        <taxon>Pseudomonadota</taxon>
        <taxon>Betaproteobacteria</taxon>
        <taxon>Burkholderiales</taxon>
        <taxon>Comamonadaceae</taxon>
        <taxon>Lampropedia</taxon>
    </lineage>
</organism>
<dbReference type="Gene3D" id="1.10.1610.10">
    <property type="match status" value="1"/>
</dbReference>
<protein>
    <recommendedName>
        <fullName evidence="4 10">Nicotinate-nucleotide--dimethylbenzimidazole phosphoribosyltransferase</fullName>
        <shortName evidence="10">NN:DBI PRT</shortName>
        <ecNumber evidence="3 10">2.4.2.21</ecNumber>
    </recommendedName>
    <alternativeName>
        <fullName evidence="8 10">N(1)-alpha-phosphoribosyltransferase</fullName>
    </alternativeName>
</protein>
<dbReference type="RefSeq" id="WP_073356438.1">
    <property type="nucleotide sequence ID" value="NZ_FQUZ01000021.1"/>
</dbReference>
<name>A0A1M5BDL2_9BURK</name>
<comment type="catalytic activity">
    <reaction evidence="9 10">
        <text>5,6-dimethylbenzimidazole + nicotinate beta-D-ribonucleotide = alpha-ribazole 5'-phosphate + nicotinate + H(+)</text>
        <dbReference type="Rhea" id="RHEA:11196"/>
        <dbReference type="ChEBI" id="CHEBI:15378"/>
        <dbReference type="ChEBI" id="CHEBI:15890"/>
        <dbReference type="ChEBI" id="CHEBI:32544"/>
        <dbReference type="ChEBI" id="CHEBI:57502"/>
        <dbReference type="ChEBI" id="CHEBI:57918"/>
        <dbReference type="EC" id="2.4.2.21"/>
    </reaction>
</comment>
<comment type="pathway">
    <text evidence="1 10">Nucleoside biosynthesis; alpha-ribazole biosynthesis; alpha-ribazole from 5,6-dimethylbenzimidazole: step 1/2.</text>
</comment>
<dbReference type="GO" id="GO:0009236">
    <property type="term" value="P:cobalamin biosynthetic process"/>
    <property type="evidence" value="ECO:0007669"/>
    <property type="project" value="UniProtKB-UniRule"/>
</dbReference>
<evidence type="ECO:0000256" key="3">
    <source>
        <dbReference type="ARBA" id="ARBA00011991"/>
    </source>
</evidence>
<dbReference type="InterPro" id="IPR017846">
    <property type="entry name" value="Nict_dMeBzImd_PRibTrfase_bact"/>
</dbReference>
<dbReference type="InterPro" id="IPR023195">
    <property type="entry name" value="Nict_dMeBzImd_PRibTrfase_N"/>
</dbReference>
<keyword evidence="5 10" id="KW-0169">Cobalamin biosynthesis</keyword>
<comment type="function">
    <text evidence="10">Catalyzes the synthesis of alpha-ribazole-5'-phosphate from nicotinate mononucleotide (NAMN) and 5,6-dimethylbenzimidazole (DMB).</text>
</comment>
<gene>
    <name evidence="10" type="primary">cobT</name>
    <name evidence="11" type="ORF">SAMN02745117_01881</name>
</gene>
<evidence type="ECO:0000256" key="7">
    <source>
        <dbReference type="ARBA" id="ARBA00022679"/>
    </source>
</evidence>
<dbReference type="Pfam" id="PF02277">
    <property type="entry name" value="DBI_PRT"/>
    <property type="match status" value="1"/>
</dbReference>
<dbReference type="UniPathway" id="UPA00061">
    <property type="reaction ID" value="UER00516"/>
</dbReference>
<evidence type="ECO:0000256" key="9">
    <source>
        <dbReference type="ARBA" id="ARBA00047340"/>
    </source>
</evidence>
<dbReference type="Proteomes" id="UP000184327">
    <property type="component" value="Unassembled WGS sequence"/>
</dbReference>
<evidence type="ECO:0000313" key="12">
    <source>
        <dbReference type="Proteomes" id="UP000184327"/>
    </source>
</evidence>
<dbReference type="PANTHER" id="PTHR43463:SF1">
    <property type="entry name" value="NICOTINATE-NUCLEOTIDE--DIMETHYLBENZIMIDAZOLE PHOSPHORIBOSYLTRANSFERASE"/>
    <property type="match status" value="1"/>
</dbReference>
<evidence type="ECO:0000256" key="8">
    <source>
        <dbReference type="ARBA" id="ARBA00030686"/>
    </source>
</evidence>
<dbReference type="AlphaFoldDB" id="A0A1M5BDL2"/>
<accession>A0A1M5BDL2</accession>
<comment type="similarity">
    <text evidence="2 10">Belongs to the CobT family.</text>
</comment>
<feature type="active site" description="Proton acceptor" evidence="10">
    <location>
        <position position="321"/>
    </location>
</feature>
<evidence type="ECO:0000256" key="10">
    <source>
        <dbReference type="HAMAP-Rule" id="MF_00230"/>
    </source>
</evidence>
<proteinExistence type="inferred from homology"/>
<evidence type="ECO:0000313" key="11">
    <source>
        <dbReference type="EMBL" id="SHF40480.1"/>
    </source>
</evidence>
<dbReference type="GO" id="GO:0008939">
    <property type="term" value="F:nicotinate-nucleotide-dimethylbenzimidazole phosphoribosyltransferase activity"/>
    <property type="evidence" value="ECO:0007669"/>
    <property type="project" value="UniProtKB-UniRule"/>
</dbReference>